<evidence type="ECO:0000256" key="2">
    <source>
        <dbReference type="ARBA" id="ARBA00022617"/>
    </source>
</evidence>
<dbReference type="SUPFAM" id="SSF46458">
    <property type="entry name" value="Globin-like"/>
    <property type="match status" value="1"/>
</dbReference>
<dbReference type="InterPro" id="IPR001486">
    <property type="entry name" value="Hemoglobin_trunc"/>
</dbReference>
<proteinExistence type="predicted"/>
<dbReference type="Gene3D" id="1.10.490.10">
    <property type="entry name" value="Globins"/>
    <property type="match status" value="1"/>
</dbReference>
<gene>
    <name evidence="7" type="primary">glbN</name>
    <name evidence="7" type="ORF">Pka01_70140</name>
</gene>
<evidence type="ECO:0000256" key="5">
    <source>
        <dbReference type="PIRSR" id="PIRSR601486-1"/>
    </source>
</evidence>
<dbReference type="InterPro" id="IPR012292">
    <property type="entry name" value="Globin/Proto"/>
</dbReference>
<dbReference type="Pfam" id="PF01152">
    <property type="entry name" value="Bac_globin"/>
    <property type="match status" value="1"/>
</dbReference>
<reference evidence="7 8" key="1">
    <citation type="submission" date="2021-01" db="EMBL/GenBank/DDBJ databases">
        <title>Whole genome shotgun sequence of Planotetraspora kaengkrachanensis NBRC 104272.</title>
        <authorList>
            <person name="Komaki H."/>
            <person name="Tamura T."/>
        </authorList>
    </citation>
    <scope>NUCLEOTIDE SEQUENCE [LARGE SCALE GENOMIC DNA]</scope>
    <source>
        <strain evidence="7 8">NBRC 104272</strain>
    </source>
</reference>
<dbReference type="Proteomes" id="UP000630097">
    <property type="component" value="Unassembled WGS sequence"/>
</dbReference>
<evidence type="ECO:0000313" key="7">
    <source>
        <dbReference type="EMBL" id="GIG83887.1"/>
    </source>
</evidence>
<evidence type="ECO:0000256" key="4">
    <source>
        <dbReference type="ARBA" id="ARBA00023004"/>
    </source>
</evidence>
<dbReference type="InterPro" id="IPR009050">
    <property type="entry name" value="Globin-like_sf"/>
</dbReference>
<evidence type="ECO:0000313" key="8">
    <source>
        <dbReference type="Proteomes" id="UP000630097"/>
    </source>
</evidence>
<name>A0A8J3PZJ1_9ACTN</name>
<organism evidence="7 8">
    <name type="scientific">Planotetraspora kaengkrachanensis</name>
    <dbReference type="NCBI Taxonomy" id="575193"/>
    <lineage>
        <taxon>Bacteria</taxon>
        <taxon>Bacillati</taxon>
        <taxon>Actinomycetota</taxon>
        <taxon>Actinomycetes</taxon>
        <taxon>Streptosporangiales</taxon>
        <taxon>Streptosporangiaceae</taxon>
        <taxon>Planotetraspora</taxon>
    </lineage>
</organism>
<evidence type="ECO:0000256" key="6">
    <source>
        <dbReference type="SAM" id="MobiDB-lite"/>
    </source>
</evidence>
<feature type="region of interest" description="Disordered" evidence="6">
    <location>
        <begin position="124"/>
        <end position="149"/>
    </location>
</feature>
<keyword evidence="8" id="KW-1185">Reference proteome</keyword>
<keyword evidence="1" id="KW-0813">Transport</keyword>
<evidence type="ECO:0000256" key="1">
    <source>
        <dbReference type="ARBA" id="ARBA00022448"/>
    </source>
</evidence>
<accession>A0A8J3PZJ1</accession>
<dbReference type="AlphaFoldDB" id="A0A8J3PZJ1"/>
<protein>
    <submittedName>
        <fullName evidence="7">Oxidoreductase</fullName>
    </submittedName>
</protein>
<dbReference type="CDD" id="cd14775">
    <property type="entry name" value="TrHb2_O-like"/>
    <property type="match status" value="1"/>
</dbReference>
<feature type="compositionally biased region" description="Basic and acidic residues" evidence="6">
    <location>
        <begin position="127"/>
        <end position="141"/>
    </location>
</feature>
<keyword evidence="4 5" id="KW-0408">Iron</keyword>
<dbReference type="GO" id="GO:0019825">
    <property type="term" value="F:oxygen binding"/>
    <property type="evidence" value="ECO:0007669"/>
    <property type="project" value="InterPro"/>
</dbReference>
<evidence type="ECO:0000256" key="3">
    <source>
        <dbReference type="ARBA" id="ARBA00022723"/>
    </source>
</evidence>
<keyword evidence="3 5" id="KW-0479">Metal-binding</keyword>
<dbReference type="GO" id="GO:0020037">
    <property type="term" value="F:heme binding"/>
    <property type="evidence" value="ECO:0007669"/>
    <property type="project" value="InterPro"/>
</dbReference>
<feature type="binding site" description="distal binding residue" evidence="5">
    <location>
        <position position="45"/>
    </location>
    <ligand>
        <name>heme</name>
        <dbReference type="ChEBI" id="CHEBI:30413"/>
    </ligand>
    <ligandPart>
        <name>Fe</name>
        <dbReference type="ChEBI" id="CHEBI:18248"/>
    </ligandPart>
</feature>
<keyword evidence="2 5" id="KW-0349">Heme</keyword>
<dbReference type="RefSeq" id="WP_203887179.1">
    <property type="nucleotide sequence ID" value="NZ_BAABHH010000029.1"/>
</dbReference>
<dbReference type="GO" id="GO:0046872">
    <property type="term" value="F:metal ion binding"/>
    <property type="evidence" value="ECO:0007669"/>
    <property type="project" value="UniProtKB-KW"/>
</dbReference>
<sequence>METLFEHAGGNDGLHRFIEIFYSSVLSDPVLQPLFGAGRPEHVAHLTAFTAETFGGPDTFSREMGGFSRLIDAHRGLRITEAQRQRFIELYMAAADRAGLPADEPFRDALRSHVDFGSQVAMQNSHAETDDQLHPLREVPHWDWPAPSA</sequence>
<dbReference type="EMBL" id="BONV01000044">
    <property type="protein sequence ID" value="GIG83887.1"/>
    <property type="molecule type" value="Genomic_DNA"/>
</dbReference>
<comment type="caution">
    <text evidence="7">The sequence shown here is derived from an EMBL/GenBank/DDBJ whole genome shotgun (WGS) entry which is preliminary data.</text>
</comment>